<dbReference type="AlphaFoldDB" id="A0A380BF06"/>
<dbReference type="EMBL" id="UGYZ01000002">
    <property type="protein sequence ID" value="SUI99971.1"/>
    <property type="molecule type" value="Genomic_DNA"/>
</dbReference>
<name>A0A380BF06_SPOPA</name>
<evidence type="ECO:0008006" key="3">
    <source>
        <dbReference type="Google" id="ProtNLM"/>
    </source>
</evidence>
<dbReference type="PROSITE" id="PS51257">
    <property type="entry name" value="PROKAR_LIPOPROTEIN"/>
    <property type="match status" value="1"/>
</dbReference>
<proteinExistence type="predicted"/>
<gene>
    <name evidence="1" type="ORF">NCTC4822_00848</name>
</gene>
<dbReference type="Proteomes" id="UP000254519">
    <property type="component" value="Unassembled WGS sequence"/>
</dbReference>
<evidence type="ECO:0000313" key="2">
    <source>
        <dbReference type="Proteomes" id="UP000254519"/>
    </source>
</evidence>
<organism evidence="1 2">
    <name type="scientific">Sporosarcina pasteurii</name>
    <name type="common">Bacillus pasteurii</name>
    <dbReference type="NCBI Taxonomy" id="1474"/>
    <lineage>
        <taxon>Bacteria</taxon>
        <taxon>Bacillati</taxon>
        <taxon>Bacillota</taxon>
        <taxon>Bacilli</taxon>
        <taxon>Bacillales</taxon>
        <taxon>Caryophanaceae</taxon>
        <taxon>Sporosarcina</taxon>
    </lineage>
</organism>
<sequence length="150" mass="17266">MNKNSSITVYFYKKEEKSIRNVALFFIIILTLLGCNRLENGVHIYNNSTATSEQAEEIFSRDDRLVSSNAIFNDNKIISGVTVKTFSRFRKEKIEKDLKKKLKEAYPEFEIVVSADNKIVHMTSKLIQDKDDKNLGKELKAIVSLLKEET</sequence>
<reference evidence="1 2" key="1">
    <citation type="submission" date="2018-06" db="EMBL/GenBank/DDBJ databases">
        <authorList>
            <consortium name="Pathogen Informatics"/>
            <person name="Doyle S."/>
        </authorList>
    </citation>
    <scope>NUCLEOTIDE SEQUENCE [LARGE SCALE GENOMIC DNA]</scope>
    <source>
        <strain evidence="2">ATCC 11859 / DSM 33 / NCIB 8841 / NCTC 4822</strain>
    </source>
</reference>
<dbReference type="OrthoDB" id="2438196at2"/>
<protein>
    <recommendedName>
        <fullName evidence="3">Sporulation lipoprotein YhcN/YlaJ (Spore_YhcN_YlaJ)</fullName>
    </recommendedName>
</protein>
<dbReference type="RefSeq" id="WP_115360284.1">
    <property type="nucleotide sequence ID" value="NZ_CP038012.1"/>
</dbReference>
<evidence type="ECO:0000313" key="1">
    <source>
        <dbReference type="EMBL" id="SUI99971.1"/>
    </source>
</evidence>
<keyword evidence="2" id="KW-1185">Reference proteome</keyword>
<accession>A0A380BF06</accession>